<dbReference type="AlphaFoldDB" id="A0A1M5JLM6"/>
<reference evidence="3 4" key="1">
    <citation type="submission" date="2016-11" db="EMBL/GenBank/DDBJ databases">
        <authorList>
            <person name="Jaros S."/>
            <person name="Januszkiewicz K."/>
            <person name="Wedrychowicz H."/>
        </authorList>
    </citation>
    <scope>NUCLEOTIDE SEQUENCE [LARGE SCALE GENOMIC DNA]</scope>
    <source>
        <strain evidence="3 4">DSM 24574</strain>
    </source>
</reference>
<keyword evidence="1" id="KW-0812">Transmembrane</keyword>
<dbReference type="STRING" id="947013.SAMN04488109_0136"/>
<feature type="domain" description="Sphingomyelin synthase-like" evidence="2">
    <location>
        <begin position="137"/>
        <end position="197"/>
    </location>
</feature>
<dbReference type="RefSeq" id="WP_073129887.1">
    <property type="nucleotide sequence ID" value="NZ_FQWQ01000001.1"/>
</dbReference>
<evidence type="ECO:0000313" key="3">
    <source>
        <dbReference type="EMBL" id="SHG41295.1"/>
    </source>
</evidence>
<feature type="transmembrane region" description="Helical" evidence="1">
    <location>
        <begin position="93"/>
        <end position="110"/>
    </location>
</feature>
<dbReference type="Proteomes" id="UP000184212">
    <property type="component" value="Unassembled WGS sequence"/>
</dbReference>
<dbReference type="OrthoDB" id="792641at2"/>
<keyword evidence="1" id="KW-1133">Transmembrane helix</keyword>
<accession>A0A1M5JLM6</accession>
<organism evidence="3 4">
    <name type="scientific">Chryseolinea serpens</name>
    <dbReference type="NCBI Taxonomy" id="947013"/>
    <lineage>
        <taxon>Bacteria</taxon>
        <taxon>Pseudomonadati</taxon>
        <taxon>Bacteroidota</taxon>
        <taxon>Cytophagia</taxon>
        <taxon>Cytophagales</taxon>
        <taxon>Fulvivirgaceae</taxon>
        <taxon>Chryseolinea</taxon>
    </lineage>
</organism>
<name>A0A1M5JLM6_9BACT</name>
<dbReference type="Pfam" id="PF14360">
    <property type="entry name" value="PAP2_C"/>
    <property type="match status" value="1"/>
</dbReference>
<evidence type="ECO:0000256" key="1">
    <source>
        <dbReference type="SAM" id="Phobius"/>
    </source>
</evidence>
<keyword evidence="1" id="KW-0472">Membrane</keyword>
<feature type="transmembrane region" description="Helical" evidence="1">
    <location>
        <begin position="62"/>
        <end position="81"/>
    </location>
</feature>
<evidence type="ECO:0000313" key="4">
    <source>
        <dbReference type="Proteomes" id="UP000184212"/>
    </source>
</evidence>
<feature type="transmembrane region" description="Helical" evidence="1">
    <location>
        <begin position="161"/>
        <end position="179"/>
    </location>
</feature>
<feature type="transmembrane region" description="Helical" evidence="1">
    <location>
        <begin position="12"/>
        <end position="32"/>
    </location>
</feature>
<evidence type="ECO:0000259" key="2">
    <source>
        <dbReference type="Pfam" id="PF14360"/>
    </source>
</evidence>
<keyword evidence="4" id="KW-1185">Reference proteome</keyword>
<dbReference type="InterPro" id="IPR025749">
    <property type="entry name" value="Sphingomyelin_synth-like_dom"/>
</dbReference>
<sequence>MKKNWKYAWGSAAFRVHFILTILFGILLAAFADHFFQFIQARPGHLIGDAVLDWIPPYDMSVYIFALLYVGVILAVGTAIINEPEVLLTGMQAYILLSLMRMATLYFIPLEPHPGLVLLEDPFVGYLIYKENIITKDLFFSGHVSAMFLLYLTATGRNLRIFLAADTVLVAICMLFQHAHYTVDIVAAPFFALLSCYLAGRRTITTQTAALRNEP</sequence>
<feature type="transmembrane region" description="Helical" evidence="1">
    <location>
        <begin position="185"/>
        <end position="204"/>
    </location>
</feature>
<feature type="transmembrane region" description="Helical" evidence="1">
    <location>
        <begin position="138"/>
        <end position="154"/>
    </location>
</feature>
<dbReference type="EMBL" id="FQWQ01000001">
    <property type="protein sequence ID" value="SHG41295.1"/>
    <property type="molecule type" value="Genomic_DNA"/>
</dbReference>
<gene>
    <name evidence="3" type="ORF">SAMN04488109_0136</name>
</gene>
<proteinExistence type="predicted"/>
<protein>
    <submittedName>
        <fullName evidence="3">PAP2 superfamily C-terminal</fullName>
    </submittedName>
</protein>